<proteinExistence type="predicted"/>
<reference evidence="2" key="1">
    <citation type="submission" date="2025-08" db="UniProtKB">
        <authorList>
            <consortium name="RefSeq"/>
        </authorList>
    </citation>
    <scope>IDENTIFICATION</scope>
    <source>
        <strain evidence="2">Tuebingen</strain>
        <tissue evidence="2">Fibroblasts and whole tissue</tissue>
    </source>
</reference>
<organism evidence="1 2">
    <name type="scientific">Danio rerio</name>
    <name type="common">Zebrafish</name>
    <name type="synonym">Brachydanio rerio</name>
    <dbReference type="NCBI Taxonomy" id="7955"/>
    <lineage>
        <taxon>Eukaryota</taxon>
        <taxon>Metazoa</taxon>
        <taxon>Chordata</taxon>
        <taxon>Craniata</taxon>
        <taxon>Vertebrata</taxon>
        <taxon>Euteleostomi</taxon>
        <taxon>Actinopterygii</taxon>
        <taxon>Neopterygii</taxon>
        <taxon>Teleostei</taxon>
        <taxon>Ostariophysi</taxon>
        <taxon>Cypriniformes</taxon>
        <taxon>Danionidae</taxon>
        <taxon>Danioninae</taxon>
        <taxon>Danio</taxon>
    </lineage>
</organism>
<dbReference type="RefSeq" id="XP_073769737.1">
    <property type="nucleotide sequence ID" value="XM_073913636.1"/>
</dbReference>
<name>A0AC58GIZ9_DANRE</name>
<protein>
    <submittedName>
        <fullName evidence="2">Phosphatidylinositol binding clathrin assembly protein a isoform X3</fullName>
    </submittedName>
</protein>
<keyword evidence="1" id="KW-1185">Reference proteome</keyword>
<gene>
    <name evidence="2" type="primary">picalma</name>
    <name evidence="2" type="synonym">picalm</name>
    <name evidence="2" type="synonym">zgc:55615</name>
</gene>
<evidence type="ECO:0000313" key="2">
    <source>
        <dbReference type="RefSeq" id="XP_073769737.1"/>
    </source>
</evidence>
<accession>A0AC58GIZ9</accession>
<dbReference type="Proteomes" id="UP000000437">
    <property type="component" value="Chromosome 10"/>
</dbReference>
<evidence type="ECO:0000313" key="1">
    <source>
        <dbReference type="Proteomes" id="UP000000437"/>
    </source>
</evidence>
<sequence length="704" mass="75960">MSGQSITDRITAAQHIVTGSAVSKTVCKATTHEVMGPKKKHLDYLIQCTNEMNVNIPQLADTLFERTTNTSWVVVFKSLITTHHLMVYGNERFVQYLASRNTLFNLSNFLDKSGLQGYDMSTFIRRYSRYLNEKAVSYRQVAFDFTKVKRGADGVMRTMNTEKLLKTIPIIQNQMDALLDFNVNANELTNGVINAAFMLLFKDAIRLFAAYNEGIINLLEKYFDMKKAQCKEGLDIYKKFLTRMTRISEFLKVAEQVGIDRGDIPDLSQAPSSLLDALEQHLASLEGKKVKDSTAASRASTLSNAVSSLANTGISFTKADEREKQAALEEEQARLKALKEQRLKELSKKPSTTSTTAASPVSTETGSISTVPAIDLFSATSTFANSTPKVPNDLLDLQPAFQPSLPLSSGLPLANTWGDPFTSTEAADDSIPNLNPFLTKPVVDPVHLPVVSSDAVSFSSRTPSHEMFGDSFCSPTAYPNTPLFHSEPSTVAGLFGGFSAPPAAQPPSSTGLNVDFDSVFGNKSVANSTDSADDILGGILKPTVTSPNQGLTPSAQLSGKLVSDDLDSSLANLVGNLGIGNGTAKNDIHWSQPGEKKLTGGMNWQPKTAPTTTWNPATMAPSVMAFPATTPTGMMGYAMPPQMGSMAMMTQPTMMYTQPVMRPANPFGPVSGAQLSTASSPSSSSPLRAPGQDPFAQLSMKDFL</sequence>